<comment type="subcellular location">
    <subcellularLocation>
        <location evidence="1 14">Cell outer membrane</location>
        <topology evidence="1 14">Multi-pass membrane protein</topology>
    </subcellularLocation>
</comment>
<dbReference type="Pfam" id="PF00593">
    <property type="entry name" value="TonB_dep_Rec_b-barrel"/>
    <property type="match status" value="1"/>
</dbReference>
<dbReference type="GO" id="GO:0038023">
    <property type="term" value="F:signaling receptor activity"/>
    <property type="evidence" value="ECO:0007669"/>
    <property type="project" value="InterPro"/>
</dbReference>
<evidence type="ECO:0000256" key="4">
    <source>
        <dbReference type="ARBA" id="ARBA00022452"/>
    </source>
</evidence>
<keyword evidence="5" id="KW-0410">Iron transport</keyword>
<sequence length="799" mass="88197">MKLFNTLVLTIFGVVVGIAQNSTVKGRIVDESNKPIPFATVEIVELNVATQTDNNGEFVFNNLKRGKQTLRASFIGFGNVSKTLNVDKDAEVTNFVLKQVDNSLSNITVYGKSNKNVKKLQNLTRLPLGIQDQVQNISIVSDAIIEEQGALTVTEAARNVAGVTQFSSYGGVKESMSIRGFRGTPILKNGVALDSDFRTAAGIVDMQGIESVQVIKGSAAINQGIGNGLGAAGGVINVVTKTPNFKNKREIGFRAGSYGQVRPTVDFEQVLDKKETVSFRFNGAYERNDGFRAYTGNDKYYLNPSITYKPDEKTTVTAELDYLESNAVPDLGTTNLGPDNVNKLYDMPHNKFLGYKDNYLKTNILSYALRVERELTDKLSLRVSAVTAVNRNDQENIGVSKNKKLGYDYLNRSMSKSNTKDENSVVQIDLVGKDFNTGGLKHTFQVGFDFRQTTVTSNSYDTYFNNKKLGRGDFIDTIYVLGDWSNDRPDGVTFGHKEETVITTPTIGFMAQDYIQVGEYVRALLGVRYSRLNGNNTENATVDRWNPIFGLIVSPTKNINVFGSYTTTTSLRQSNNQLASGGVGGPQDTKQFETGVKTSWFNEQLLFNVTYFNAKNSNLLAQVYDASGNAVTGIYEKAGNLNRQGVEIDLTGKITNNLQVMMGYAYLDAQYKDSPVYYEGSAPMNAPKHTANGWVNYQFDGSWKGLTVGAGAYFVGKRPVNEYSLTPNAAHGTMAGVEPFDMPDYTTINAQVSYSFKNATLRVFANNIFDNRGYTSYYRGGYINEIAPRNFAAQLTYRF</sequence>
<dbReference type="RefSeq" id="WP_006259899.1">
    <property type="nucleotide sequence ID" value="NZ_BCMQ01000009.1"/>
</dbReference>
<reference evidence="16 17" key="1">
    <citation type="journal article" date="2016" name="J. Zhejiang Univ. Sci. B">
        <title>Antibiotic resistance mechanisms of Myroides sp.</title>
        <authorList>
            <person name="Hu S."/>
            <person name="Yuan S."/>
            <person name="Qu H."/>
            <person name="Jiang T."/>
            <person name="Zhou Y."/>
            <person name="Wang M."/>
            <person name="Ming D."/>
        </authorList>
    </citation>
    <scope>NUCLEOTIDE SEQUENCE [LARGE SCALE GENOMIC DNA]</scope>
    <source>
        <strain evidence="16 17">PR63039</strain>
    </source>
</reference>
<keyword evidence="7" id="KW-0732">Signal</keyword>
<keyword evidence="10 15" id="KW-0798">TonB box</keyword>
<dbReference type="SUPFAM" id="SSF49464">
    <property type="entry name" value="Carboxypeptidase regulatory domain-like"/>
    <property type="match status" value="1"/>
</dbReference>
<evidence type="ECO:0000256" key="12">
    <source>
        <dbReference type="ARBA" id="ARBA00023170"/>
    </source>
</evidence>
<dbReference type="GO" id="GO:0015891">
    <property type="term" value="P:siderophore transport"/>
    <property type="evidence" value="ECO:0007669"/>
    <property type="project" value="InterPro"/>
</dbReference>
<dbReference type="Pfam" id="PF13715">
    <property type="entry name" value="CarbopepD_reg_2"/>
    <property type="match status" value="1"/>
</dbReference>
<evidence type="ECO:0000256" key="13">
    <source>
        <dbReference type="ARBA" id="ARBA00023237"/>
    </source>
</evidence>
<evidence type="ECO:0000256" key="11">
    <source>
        <dbReference type="ARBA" id="ARBA00023136"/>
    </source>
</evidence>
<protein>
    <submittedName>
        <fullName evidence="16">Ferrichrome-iron receptor</fullName>
    </submittedName>
</protein>
<keyword evidence="3 14" id="KW-0813">Transport</keyword>
<dbReference type="GO" id="GO:0009279">
    <property type="term" value="C:cell outer membrane"/>
    <property type="evidence" value="ECO:0007669"/>
    <property type="project" value="UniProtKB-SubCell"/>
</dbReference>
<dbReference type="InterPro" id="IPR008969">
    <property type="entry name" value="CarboxyPept-like_regulatory"/>
</dbReference>
<keyword evidence="8" id="KW-0408">Iron</keyword>
<proteinExistence type="inferred from homology"/>
<dbReference type="Gene3D" id="2.170.130.10">
    <property type="entry name" value="TonB-dependent receptor, plug domain"/>
    <property type="match status" value="1"/>
</dbReference>
<dbReference type="AlphaFoldDB" id="A0A0S7EJL3"/>
<dbReference type="CDD" id="cd01347">
    <property type="entry name" value="ligand_gated_channel"/>
    <property type="match status" value="1"/>
</dbReference>
<evidence type="ECO:0000256" key="2">
    <source>
        <dbReference type="ARBA" id="ARBA00009810"/>
    </source>
</evidence>
<evidence type="ECO:0000256" key="6">
    <source>
        <dbReference type="ARBA" id="ARBA00022692"/>
    </source>
</evidence>
<evidence type="ECO:0000313" key="17">
    <source>
        <dbReference type="Proteomes" id="UP000069030"/>
    </source>
</evidence>
<keyword evidence="11 14" id="KW-0472">Membrane</keyword>
<evidence type="ECO:0000256" key="1">
    <source>
        <dbReference type="ARBA" id="ARBA00004571"/>
    </source>
</evidence>
<dbReference type="InterPro" id="IPR037066">
    <property type="entry name" value="Plug_dom_sf"/>
</dbReference>
<dbReference type="NCBIfam" id="TIGR01783">
    <property type="entry name" value="TonB-siderophor"/>
    <property type="match status" value="1"/>
</dbReference>
<keyword evidence="9" id="KW-0406">Ion transport</keyword>
<organism evidence="16 17">
    <name type="scientific">Myroides odoratimimus</name>
    <dbReference type="NCBI Taxonomy" id="76832"/>
    <lineage>
        <taxon>Bacteria</taxon>
        <taxon>Pseudomonadati</taxon>
        <taxon>Bacteroidota</taxon>
        <taxon>Flavobacteriia</taxon>
        <taxon>Flavobacteriales</taxon>
        <taxon>Flavobacteriaceae</taxon>
        <taxon>Myroides</taxon>
    </lineage>
</organism>
<dbReference type="InterPro" id="IPR012910">
    <property type="entry name" value="Plug_dom"/>
</dbReference>
<keyword evidence="12 16" id="KW-0675">Receptor</keyword>
<dbReference type="PROSITE" id="PS52016">
    <property type="entry name" value="TONB_DEPENDENT_REC_3"/>
    <property type="match status" value="1"/>
</dbReference>
<keyword evidence="4 14" id="KW-1134">Transmembrane beta strand</keyword>
<evidence type="ECO:0000256" key="14">
    <source>
        <dbReference type="PROSITE-ProRule" id="PRU01360"/>
    </source>
</evidence>
<dbReference type="InterPro" id="IPR010105">
    <property type="entry name" value="TonB_sidphr_rcpt"/>
</dbReference>
<gene>
    <name evidence="16" type="ORF">AS202_04675</name>
</gene>
<dbReference type="GO" id="GO:0015344">
    <property type="term" value="F:siderophore uptake transmembrane transporter activity"/>
    <property type="evidence" value="ECO:0007669"/>
    <property type="project" value="TreeGrafter"/>
</dbReference>
<evidence type="ECO:0000256" key="10">
    <source>
        <dbReference type="ARBA" id="ARBA00023077"/>
    </source>
</evidence>
<evidence type="ECO:0000256" key="15">
    <source>
        <dbReference type="RuleBase" id="RU003357"/>
    </source>
</evidence>
<dbReference type="Pfam" id="PF07715">
    <property type="entry name" value="Plug"/>
    <property type="match status" value="1"/>
</dbReference>
<accession>A0A0S7EJL3</accession>
<dbReference type="KEGG" id="mod:AS202_04675"/>
<dbReference type="SUPFAM" id="SSF56935">
    <property type="entry name" value="Porins"/>
    <property type="match status" value="1"/>
</dbReference>
<dbReference type="Proteomes" id="UP000069030">
    <property type="component" value="Chromosome"/>
</dbReference>
<dbReference type="eggNOG" id="COG4774">
    <property type="taxonomic scope" value="Bacteria"/>
</dbReference>
<dbReference type="Gene3D" id="2.60.40.1120">
    <property type="entry name" value="Carboxypeptidase-like, regulatory domain"/>
    <property type="match status" value="1"/>
</dbReference>
<keyword evidence="13 14" id="KW-0998">Cell outer membrane</keyword>
<dbReference type="InterPro" id="IPR036942">
    <property type="entry name" value="Beta-barrel_TonB_sf"/>
</dbReference>
<dbReference type="Gene3D" id="2.40.170.20">
    <property type="entry name" value="TonB-dependent receptor, beta-barrel domain"/>
    <property type="match status" value="1"/>
</dbReference>
<dbReference type="PANTHER" id="PTHR32552:SF68">
    <property type="entry name" value="FERRICHROME OUTER MEMBRANE TRANSPORTER_PHAGE RECEPTOR"/>
    <property type="match status" value="1"/>
</dbReference>
<dbReference type="InterPro" id="IPR000531">
    <property type="entry name" value="Beta-barrel_TonB"/>
</dbReference>
<comment type="similarity">
    <text evidence="2 14 15">Belongs to the TonB-dependent receptor family.</text>
</comment>
<evidence type="ECO:0000256" key="7">
    <source>
        <dbReference type="ARBA" id="ARBA00022729"/>
    </source>
</evidence>
<evidence type="ECO:0000256" key="8">
    <source>
        <dbReference type="ARBA" id="ARBA00023004"/>
    </source>
</evidence>
<dbReference type="PANTHER" id="PTHR32552">
    <property type="entry name" value="FERRICHROME IRON RECEPTOR-RELATED"/>
    <property type="match status" value="1"/>
</dbReference>
<name>A0A0S7EJL3_9FLAO</name>
<evidence type="ECO:0000256" key="3">
    <source>
        <dbReference type="ARBA" id="ARBA00022448"/>
    </source>
</evidence>
<dbReference type="EMBL" id="CP013690">
    <property type="protein sequence ID" value="ALU25488.1"/>
    <property type="molecule type" value="Genomic_DNA"/>
</dbReference>
<evidence type="ECO:0000313" key="16">
    <source>
        <dbReference type="EMBL" id="ALU25488.1"/>
    </source>
</evidence>
<dbReference type="InterPro" id="IPR039426">
    <property type="entry name" value="TonB-dep_rcpt-like"/>
</dbReference>
<evidence type="ECO:0000256" key="5">
    <source>
        <dbReference type="ARBA" id="ARBA00022496"/>
    </source>
</evidence>
<evidence type="ECO:0000256" key="9">
    <source>
        <dbReference type="ARBA" id="ARBA00023065"/>
    </source>
</evidence>
<keyword evidence="6 14" id="KW-0812">Transmembrane</keyword>